<gene>
    <name evidence="1" type="ORF">VNO78_06906</name>
</gene>
<reference evidence="1 2" key="1">
    <citation type="submission" date="2024-01" db="EMBL/GenBank/DDBJ databases">
        <title>The genomes of 5 underutilized Papilionoideae crops provide insights into root nodulation and disease resistanc.</title>
        <authorList>
            <person name="Jiang F."/>
        </authorList>
    </citation>
    <scope>NUCLEOTIDE SEQUENCE [LARGE SCALE GENOMIC DNA]</scope>
    <source>
        <strain evidence="1">DUOXIRENSHENG_FW03</strain>
        <tissue evidence="1">Leaves</tissue>
    </source>
</reference>
<proteinExistence type="predicted"/>
<evidence type="ECO:0000313" key="1">
    <source>
        <dbReference type="EMBL" id="KAK7405524.1"/>
    </source>
</evidence>
<dbReference type="Proteomes" id="UP001386955">
    <property type="component" value="Unassembled WGS sequence"/>
</dbReference>
<dbReference type="EMBL" id="JAYMYS010000002">
    <property type="protein sequence ID" value="KAK7405524.1"/>
    <property type="molecule type" value="Genomic_DNA"/>
</dbReference>
<keyword evidence="2" id="KW-1185">Reference proteome</keyword>
<name>A0AAN9SVP2_PSOTE</name>
<dbReference type="AlphaFoldDB" id="A0AAN9SVP2"/>
<evidence type="ECO:0000313" key="2">
    <source>
        <dbReference type="Proteomes" id="UP001386955"/>
    </source>
</evidence>
<sequence length="89" mass="10189">MTLSRFVLKIIILKWCPYCHFNFKMCNTPYGWNFVAVAYVPWKMRGFSFLPVSLLPLKESLKVQAIVVEVLEVEEVALVIAQPVDSLLG</sequence>
<protein>
    <submittedName>
        <fullName evidence="1">Uncharacterized protein</fullName>
    </submittedName>
</protein>
<accession>A0AAN9SVP2</accession>
<comment type="caution">
    <text evidence="1">The sequence shown here is derived from an EMBL/GenBank/DDBJ whole genome shotgun (WGS) entry which is preliminary data.</text>
</comment>
<organism evidence="1 2">
    <name type="scientific">Psophocarpus tetragonolobus</name>
    <name type="common">Winged bean</name>
    <name type="synonym">Dolichos tetragonolobus</name>
    <dbReference type="NCBI Taxonomy" id="3891"/>
    <lineage>
        <taxon>Eukaryota</taxon>
        <taxon>Viridiplantae</taxon>
        <taxon>Streptophyta</taxon>
        <taxon>Embryophyta</taxon>
        <taxon>Tracheophyta</taxon>
        <taxon>Spermatophyta</taxon>
        <taxon>Magnoliopsida</taxon>
        <taxon>eudicotyledons</taxon>
        <taxon>Gunneridae</taxon>
        <taxon>Pentapetalae</taxon>
        <taxon>rosids</taxon>
        <taxon>fabids</taxon>
        <taxon>Fabales</taxon>
        <taxon>Fabaceae</taxon>
        <taxon>Papilionoideae</taxon>
        <taxon>50 kb inversion clade</taxon>
        <taxon>NPAAA clade</taxon>
        <taxon>indigoferoid/millettioid clade</taxon>
        <taxon>Phaseoleae</taxon>
        <taxon>Psophocarpus</taxon>
    </lineage>
</organism>